<dbReference type="Gene3D" id="3.30.70.270">
    <property type="match status" value="2"/>
</dbReference>
<keyword evidence="10" id="KW-0695">RNA-directed DNA polymerase</keyword>
<dbReference type="InterPro" id="IPR043502">
    <property type="entry name" value="DNA/RNA_pol_sf"/>
</dbReference>
<dbReference type="GO" id="GO:0006508">
    <property type="term" value="P:proteolysis"/>
    <property type="evidence" value="ECO:0007669"/>
    <property type="project" value="UniProtKB-KW"/>
</dbReference>
<evidence type="ECO:0000256" key="1">
    <source>
        <dbReference type="ARBA" id="ARBA00022670"/>
    </source>
</evidence>
<dbReference type="Pfam" id="PF17919">
    <property type="entry name" value="RT_RNaseH_2"/>
    <property type="match status" value="1"/>
</dbReference>
<name>A0A9Q1HEH4_HOLLE</name>
<dbReference type="PROSITE" id="PS00141">
    <property type="entry name" value="ASP_PROTEASE"/>
    <property type="match status" value="1"/>
</dbReference>
<dbReference type="InterPro" id="IPR041577">
    <property type="entry name" value="RT_RNaseH_2"/>
</dbReference>
<dbReference type="InterPro" id="IPR001995">
    <property type="entry name" value="Peptidase_A2_cat"/>
</dbReference>
<keyword evidence="6" id="KW-0378">Hydrolase</keyword>
<evidence type="ECO:0000259" key="13">
    <source>
        <dbReference type="PROSITE" id="PS50175"/>
    </source>
</evidence>
<dbReference type="GO" id="GO:0004519">
    <property type="term" value="F:endonuclease activity"/>
    <property type="evidence" value="ECO:0007669"/>
    <property type="project" value="UniProtKB-KW"/>
</dbReference>
<dbReference type="Gene3D" id="3.10.20.370">
    <property type="match status" value="1"/>
</dbReference>
<feature type="compositionally biased region" description="Basic and acidic residues" evidence="12">
    <location>
        <begin position="73"/>
        <end position="87"/>
    </location>
</feature>
<evidence type="ECO:0008006" key="17">
    <source>
        <dbReference type="Google" id="ProtNLM"/>
    </source>
</evidence>
<evidence type="ECO:0000313" key="16">
    <source>
        <dbReference type="Proteomes" id="UP001152320"/>
    </source>
</evidence>
<dbReference type="FunFam" id="3.10.20.370:FF:000001">
    <property type="entry name" value="Retrovirus-related Pol polyprotein from transposon 17.6-like protein"/>
    <property type="match status" value="1"/>
</dbReference>
<keyword evidence="1" id="KW-0645">Protease</keyword>
<dbReference type="InterPro" id="IPR021109">
    <property type="entry name" value="Peptidase_aspartic_dom_sf"/>
</dbReference>
<keyword evidence="7" id="KW-0460">Magnesium</keyword>
<evidence type="ECO:0000256" key="4">
    <source>
        <dbReference type="ARBA" id="ARBA00022722"/>
    </source>
</evidence>
<dbReference type="GO" id="GO:0004190">
    <property type="term" value="F:aspartic-type endopeptidase activity"/>
    <property type="evidence" value="ECO:0007669"/>
    <property type="project" value="InterPro"/>
</dbReference>
<dbReference type="CDD" id="cd01647">
    <property type="entry name" value="RT_LTR"/>
    <property type="match status" value="1"/>
</dbReference>
<dbReference type="PROSITE" id="PS50175">
    <property type="entry name" value="ASP_PROT_RETROV"/>
    <property type="match status" value="1"/>
</dbReference>
<dbReference type="FunFam" id="3.30.70.270:FF:000020">
    <property type="entry name" value="Transposon Tf2-6 polyprotein-like Protein"/>
    <property type="match status" value="1"/>
</dbReference>
<dbReference type="GO" id="GO:0003964">
    <property type="term" value="F:RNA-directed DNA polymerase activity"/>
    <property type="evidence" value="ECO:0007669"/>
    <property type="project" value="UniProtKB-KW"/>
</dbReference>
<dbReference type="FunFam" id="3.10.10.10:FF:000002">
    <property type="entry name" value="Retrovirus-related Pol polyprotein from transposon 17.6-like protein"/>
    <property type="match status" value="1"/>
</dbReference>
<dbReference type="OrthoDB" id="775972at2759"/>
<feature type="compositionally biased region" description="Basic and acidic residues" evidence="12">
    <location>
        <begin position="23"/>
        <end position="49"/>
    </location>
</feature>
<dbReference type="PANTHER" id="PTHR37984:SF5">
    <property type="entry name" value="PROTEIN NYNRIN-LIKE"/>
    <property type="match status" value="1"/>
</dbReference>
<dbReference type="CDD" id="cd00303">
    <property type="entry name" value="retropepsin_like"/>
    <property type="match status" value="1"/>
</dbReference>
<dbReference type="SUPFAM" id="SSF50630">
    <property type="entry name" value="Acid proteases"/>
    <property type="match status" value="1"/>
</dbReference>
<comment type="caution">
    <text evidence="15">The sequence shown here is derived from an EMBL/GenBank/DDBJ whole genome shotgun (WGS) entry which is preliminary data.</text>
</comment>
<evidence type="ECO:0000256" key="7">
    <source>
        <dbReference type="ARBA" id="ARBA00022842"/>
    </source>
</evidence>
<accession>A0A9Q1HEH4</accession>
<keyword evidence="2" id="KW-0808">Transferase</keyword>
<evidence type="ECO:0000256" key="3">
    <source>
        <dbReference type="ARBA" id="ARBA00022695"/>
    </source>
</evidence>
<dbReference type="Pfam" id="PF00078">
    <property type="entry name" value="RVT_1"/>
    <property type="match status" value="1"/>
</dbReference>
<dbReference type="CDD" id="cd09274">
    <property type="entry name" value="RNase_HI_RT_Ty3"/>
    <property type="match status" value="1"/>
</dbReference>
<evidence type="ECO:0000256" key="8">
    <source>
        <dbReference type="ARBA" id="ARBA00022884"/>
    </source>
</evidence>
<dbReference type="Gene3D" id="3.10.10.10">
    <property type="entry name" value="HIV Type 1 Reverse Transcriptase, subunit A, domain 1"/>
    <property type="match status" value="1"/>
</dbReference>
<feature type="compositionally biased region" description="Basic and acidic residues" evidence="12">
    <location>
        <begin position="856"/>
        <end position="876"/>
    </location>
</feature>
<keyword evidence="5" id="KW-0255">Endonuclease</keyword>
<dbReference type="InterPro" id="IPR000477">
    <property type="entry name" value="RT_dom"/>
</dbReference>
<keyword evidence="3" id="KW-0548">Nucleotidyltransferase</keyword>
<keyword evidence="16" id="KW-1185">Reference proteome</keyword>
<evidence type="ECO:0000256" key="6">
    <source>
        <dbReference type="ARBA" id="ARBA00022801"/>
    </source>
</evidence>
<dbReference type="GO" id="GO:0015074">
    <property type="term" value="P:DNA integration"/>
    <property type="evidence" value="ECO:0007669"/>
    <property type="project" value="UniProtKB-KW"/>
</dbReference>
<sequence length="1432" mass="160722">MISFAPSSDLSWDVKGWRQDLLDWGRTPRREGQRPEASDSSDPVEREQQQEAASVAGQGTADSSYLLGPRTSGVERDVSTRERDFPREWRPQQEAVVVAGQGTADLFSLLGPRTSGIERDLSTRERDFPREWRPQQEAVDVAGQGTADSSYVLGPRTSGVERDLSTRDRDFPREWRPQHEAGNIAGQGTADSSYLLGPRTSGVERGLSTRDRDFPREWRPQQEAVGVSGQAEVECFSLLRPKTSGVEVNNALPPDNEFSPEWRPQQEAEALSGALRADETFINGSRVADDCQAQMKRNTPGEGELQQEAAYYGNLLRENRSSRRGETVSRRESSGRHPSKLRGKETRPPPYDGTGDWHDYAIQFELISELNGWDLITKGMQLATSLRGNALAVLGDLDSHKRRNYESLVDALTRRFGSKNQTELHRVELKNKQRKKGETLPELAQSVRRLSKLAYPDAKNDLQETLARDHFIDALADSDLRWGIYQSRPRCLNDAVKTAIEFEAFRKAENQRNINKGKFVRTVSGLPREKSPEKQVEPIAENFKHVVETVMGAIKQGFENIQKDIGKANAADKKPARKGRARKGDDYDKCYDCKETGHFARKLESAGSEGRGSVGNSLRPLVTSVTTGTEAERSDGLYVEVYFERKVVKCLVDTGANITIISPGIYSDIRGSARPSLEKTGEKMFMADGQSRPLAGCSTFSMKVGNFVTSHPVWVADIGVDGILGCDFLVKHECQLNMGSESLKIGNEIVPCIRRNFPTKVVCRVSVTETVSISPGQEIIVPGRLDYRMNGETQALVEPCERFMKKHSVMVAKSVVNPQGGVVPVRMINLESTPITVYKGTTAAQCEPVEEVVSEGLRESKSSAAEKKEDSGLPEHIDPLFQSSVSSLDKGQRTQVVDLLRKYQSIFAASKEDLGRTGIVKHKITVKEVRPIKQNARRLPLNKREEASKEVSDMLNRGIIEPSSSPWASPVVLVKKKDGSTRFCIDYRRLNDVTLKDSYPIPRIDDSLDTLGGSVWFSTLDLASGYWQVEMEEADKEKTAFVTHGGLYQFKVLPFGLCNAPSTFERLMEKVLSGLQWQTCLVYLDDIIIFGRSFEEHMARLGEVFQRLKGAGLKLSPKKCDLLKHKVHFLGHIVSSEGVATDLSKVADVKDWPRPNSVRDVRGFIGLCSYYRKFVKNFAQIARPLHHLTEKGQRFSWSDECERAFQTLKNALSSSPVLAYPTQNDKYILDTDASNESMGAVLSQIQNGEERVIAYFSKSFSKAERRYCVTRKELYAVVSAIKHFHHYLYGVEFLVRTDHSALRWLLNFKHPEGQVARWLELLGTYTFKIQHRAGTKHGNADALSRRPCDNCRHCDRVEEKEIVEVKKNEHELDQGDLNCFQVNKKGSTSERTENKSATSDRTRGFLLVARRGARLQRKLCRAQWKVGTSQNP</sequence>
<feature type="region of interest" description="Disordered" evidence="12">
    <location>
        <begin position="23"/>
        <end position="87"/>
    </location>
</feature>
<feature type="domain" description="Reverse transcriptase" evidence="14">
    <location>
        <begin position="955"/>
        <end position="1134"/>
    </location>
</feature>
<dbReference type="EMBL" id="JAIZAY010000005">
    <property type="protein sequence ID" value="KAJ8042193.1"/>
    <property type="molecule type" value="Genomic_DNA"/>
</dbReference>
<evidence type="ECO:0000256" key="5">
    <source>
        <dbReference type="ARBA" id="ARBA00022759"/>
    </source>
</evidence>
<dbReference type="InterPro" id="IPR043128">
    <property type="entry name" value="Rev_trsase/Diguanyl_cyclase"/>
</dbReference>
<protein>
    <recommendedName>
        <fullName evidence="17">Reverse transcriptase</fullName>
    </recommendedName>
</protein>
<feature type="compositionally biased region" description="Basic and acidic residues" evidence="12">
    <location>
        <begin position="317"/>
        <end position="335"/>
    </location>
</feature>
<organism evidence="15 16">
    <name type="scientific">Holothuria leucospilota</name>
    <name type="common">Black long sea cucumber</name>
    <name type="synonym">Mertensiothuria leucospilota</name>
    <dbReference type="NCBI Taxonomy" id="206669"/>
    <lineage>
        <taxon>Eukaryota</taxon>
        <taxon>Metazoa</taxon>
        <taxon>Echinodermata</taxon>
        <taxon>Eleutherozoa</taxon>
        <taxon>Echinozoa</taxon>
        <taxon>Holothuroidea</taxon>
        <taxon>Aspidochirotacea</taxon>
        <taxon>Aspidochirotida</taxon>
        <taxon>Holothuriidae</taxon>
        <taxon>Holothuria</taxon>
    </lineage>
</organism>
<keyword evidence="11" id="KW-0511">Multifunctional enzyme</keyword>
<dbReference type="Pfam" id="PF13650">
    <property type="entry name" value="Asp_protease_2"/>
    <property type="match status" value="1"/>
</dbReference>
<evidence type="ECO:0000313" key="15">
    <source>
        <dbReference type="EMBL" id="KAJ8042193.1"/>
    </source>
</evidence>
<proteinExistence type="predicted"/>
<evidence type="ECO:0000259" key="14">
    <source>
        <dbReference type="PROSITE" id="PS50878"/>
    </source>
</evidence>
<dbReference type="FunFam" id="3.10.10.10:FF:000007">
    <property type="entry name" value="Retrovirus-related Pol polyprotein from transposon 17.6-like Protein"/>
    <property type="match status" value="1"/>
</dbReference>
<evidence type="ECO:0000256" key="9">
    <source>
        <dbReference type="ARBA" id="ARBA00022908"/>
    </source>
</evidence>
<feature type="region of interest" description="Disordered" evidence="12">
    <location>
        <begin position="314"/>
        <end position="354"/>
    </location>
</feature>
<dbReference type="PROSITE" id="PS50878">
    <property type="entry name" value="RT_POL"/>
    <property type="match status" value="1"/>
</dbReference>
<keyword evidence="9" id="KW-0229">DNA integration</keyword>
<feature type="domain" description="Peptidase A2" evidence="13">
    <location>
        <begin position="648"/>
        <end position="662"/>
    </location>
</feature>
<feature type="compositionally biased region" description="Basic and acidic residues" evidence="12">
    <location>
        <begin position="207"/>
        <end position="220"/>
    </location>
</feature>
<dbReference type="PANTHER" id="PTHR37984">
    <property type="entry name" value="PROTEIN CBG26694"/>
    <property type="match status" value="1"/>
</dbReference>
<evidence type="ECO:0000256" key="10">
    <source>
        <dbReference type="ARBA" id="ARBA00022918"/>
    </source>
</evidence>
<dbReference type="Gene3D" id="2.40.70.10">
    <property type="entry name" value="Acid Proteases"/>
    <property type="match status" value="1"/>
</dbReference>
<feature type="region of interest" description="Disordered" evidence="12">
    <location>
        <begin position="855"/>
        <end position="876"/>
    </location>
</feature>
<dbReference type="GO" id="GO:0003723">
    <property type="term" value="F:RNA binding"/>
    <property type="evidence" value="ECO:0007669"/>
    <property type="project" value="UniProtKB-KW"/>
</dbReference>
<evidence type="ECO:0000256" key="11">
    <source>
        <dbReference type="ARBA" id="ARBA00023268"/>
    </source>
</evidence>
<feature type="region of interest" description="Disordered" evidence="12">
    <location>
        <begin position="174"/>
        <end position="223"/>
    </location>
</feature>
<gene>
    <name evidence="15" type="ORF">HOLleu_13193</name>
</gene>
<dbReference type="SUPFAM" id="SSF56672">
    <property type="entry name" value="DNA/RNA polymerases"/>
    <property type="match status" value="1"/>
</dbReference>
<keyword evidence="8" id="KW-0694">RNA-binding</keyword>
<dbReference type="InterPro" id="IPR050951">
    <property type="entry name" value="Retrovirus_Pol_polyprotein"/>
</dbReference>
<keyword evidence="4" id="KW-0540">Nuclease</keyword>
<dbReference type="Proteomes" id="UP001152320">
    <property type="component" value="Chromosome 5"/>
</dbReference>
<reference evidence="15" key="1">
    <citation type="submission" date="2021-10" db="EMBL/GenBank/DDBJ databases">
        <title>Tropical sea cucumber genome reveals ecological adaptation and Cuvierian tubules defense mechanism.</title>
        <authorList>
            <person name="Chen T."/>
        </authorList>
    </citation>
    <scope>NUCLEOTIDE SEQUENCE</scope>
    <source>
        <strain evidence="15">Nanhai2018</strain>
        <tissue evidence="15">Muscle</tissue>
    </source>
</reference>
<dbReference type="InterPro" id="IPR001969">
    <property type="entry name" value="Aspartic_peptidase_AS"/>
</dbReference>
<evidence type="ECO:0000256" key="12">
    <source>
        <dbReference type="SAM" id="MobiDB-lite"/>
    </source>
</evidence>
<evidence type="ECO:0000256" key="2">
    <source>
        <dbReference type="ARBA" id="ARBA00022679"/>
    </source>
</evidence>